<dbReference type="SUPFAM" id="SSF90123">
    <property type="entry name" value="ABC transporter transmembrane region"/>
    <property type="match status" value="1"/>
</dbReference>
<feature type="transmembrane region" description="Helical" evidence="10">
    <location>
        <begin position="285"/>
        <end position="312"/>
    </location>
</feature>
<dbReference type="PANTHER" id="PTHR43394:SF1">
    <property type="entry name" value="ATP-BINDING CASSETTE SUB-FAMILY B MEMBER 10, MITOCHONDRIAL"/>
    <property type="match status" value="1"/>
</dbReference>
<reference evidence="13" key="1">
    <citation type="submission" date="2020-08" db="EMBL/GenBank/DDBJ databases">
        <title>Genome public.</title>
        <authorList>
            <person name="Liu C."/>
            <person name="Sun Q."/>
        </authorList>
    </citation>
    <scope>NUCLEOTIDE SEQUENCE</scope>
    <source>
        <strain evidence="13">BX21</strain>
    </source>
</reference>
<dbReference type="CDD" id="cd03254">
    <property type="entry name" value="ABCC_Glucan_exporter_like"/>
    <property type="match status" value="1"/>
</dbReference>
<proteinExistence type="predicted"/>
<keyword evidence="7 10" id="KW-1133">Transmembrane helix</keyword>
<comment type="caution">
    <text evidence="13">The sequence shown here is derived from an EMBL/GenBank/DDBJ whole genome shotgun (WGS) entry which is preliminary data.</text>
</comment>
<dbReference type="RefSeq" id="WP_262428639.1">
    <property type="nucleotide sequence ID" value="NZ_JACRTG010000008.1"/>
</dbReference>
<sequence>MDPRQTRSRGLAGISGTKGVRMPPKKAKNIKYTLKRLWDLFKSEKKQLIITFLMIMLSAVLALMVPFLIGKAVDTMFLGKSLVDFDNLKIILITLLSIYIIDNLLVFLQEYLVAGISQRLVFNLREDLFKKLQLLPIIFFDKNPHGEIMSRLSNDIDNISVTISQTTVQFMSSAVNILGSLIMMLYLSPLMTLASMVTIPLVYLLTKVIAKKTRVLFREQQETLGQLNSHIEETIGGIPVIKAFNNEGKVIDEFIAYNDVLRDVGLKAQIWSGFIMPIMNVINNFGFSVIAIVGGTMAVKGMISVGVIASFISYSKQFTRPLNELANTFNTLQSGIAGAERVFEILDEEEIRKDEIDAIEKENIDGEVEFKNVSFEYKKGEPVLKNISFKVKPGTNIALVGPTGAGKTTIANILTGFYDIVAGEILIDEINIKDYKKDNLRKIFGIVLQDTYLFSGSILENIKYGRLEATDEEIKEAAKLARADDFIMKLSNGYDTILNEGGTNLSQGQRQLLAISRAILSNPSILILDEATSSVDTRTELKIQEAMANLMEDRTTFIIAHRLSTIKDADIILVIDKGQIVESGNHDQLIQRKGHYYNLYMSQFANLEG</sequence>
<gene>
    <name evidence="13" type="ORF">H8707_02770</name>
</gene>
<dbReference type="SMART" id="SM00382">
    <property type="entry name" value="AAA"/>
    <property type="match status" value="1"/>
</dbReference>
<feature type="transmembrane region" description="Helical" evidence="10">
    <location>
        <begin position="90"/>
        <end position="108"/>
    </location>
</feature>
<dbReference type="InterPro" id="IPR017871">
    <property type="entry name" value="ABC_transporter-like_CS"/>
</dbReference>
<dbReference type="GO" id="GO:0005886">
    <property type="term" value="C:plasma membrane"/>
    <property type="evidence" value="ECO:0007669"/>
    <property type="project" value="UniProtKB-SubCell"/>
</dbReference>
<evidence type="ECO:0000256" key="3">
    <source>
        <dbReference type="ARBA" id="ARBA00022475"/>
    </source>
</evidence>
<feature type="domain" description="ABC transmembrane type-1" evidence="12">
    <location>
        <begin position="49"/>
        <end position="334"/>
    </location>
</feature>
<keyword evidence="6 13" id="KW-0067">ATP-binding</keyword>
<comment type="subcellular location">
    <subcellularLocation>
        <location evidence="1">Cell membrane</location>
        <topology evidence="1">Multi-pass membrane protein</topology>
    </subcellularLocation>
</comment>
<dbReference type="CDD" id="cd18547">
    <property type="entry name" value="ABC_6TM_Tm288_like"/>
    <property type="match status" value="1"/>
</dbReference>
<dbReference type="InterPro" id="IPR003593">
    <property type="entry name" value="AAA+_ATPase"/>
</dbReference>
<evidence type="ECO:0000256" key="4">
    <source>
        <dbReference type="ARBA" id="ARBA00022692"/>
    </source>
</evidence>
<dbReference type="InterPro" id="IPR003439">
    <property type="entry name" value="ABC_transporter-like_ATP-bd"/>
</dbReference>
<dbReference type="PROSITE" id="PS50893">
    <property type="entry name" value="ABC_TRANSPORTER_2"/>
    <property type="match status" value="1"/>
</dbReference>
<evidence type="ECO:0000256" key="6">
    <source>
        <dbReference type="ARBA" id="ARBA00022840"/>
    </source>
</evidence>
<evidence type="ECO:0000259" key="11">
    <source>
        <dbReference type="PROSITE" id="PS50893"/>
    </source>
</evidence>
<evidence type="ECO:0000256" key="2">
    <source>
        <dbReference type="ARBA" id="ARBA00022448"/>
    </source>
</evidence>
<evidence type="ECO:0000313" key="13">
    <source>
        <dbReference type="EMBL" id="MBC8587167.1"/>
    </source>
</evidence>
<keyword evidence="14" id="KW-1185">Reference proteome</keyword>
<evidence type="ECO:0000256" key="5">
    <source>
        <dbReference type="ARBA" id="ARBA00022741"/>
    </source>
</evidence>
<keyword evidence="8 10" id="KW-0472">Membrane</keyword>
<keyword evidence="2" id="KW-0813">Transport</keyword>
<dbReference type="Gene3D" id="1.20.1560.10">
    <property type="entry name" value="ABC transporter type 1, transmembrane domain"/>
    <property type="match status" value="1"/>
</dbReference>
<organism evidence="13 14">
    <name type="scientific">Paratissierella segnis</name>
    <dbReference type="NCBI Taxonomy" id="2763679"/>
    <lineage>
        <taxon>Bacteria</taxon>
        <taxon>Bacillati</taxon>
        <taxon>Bacillota</taxon>
        <taxon>Tissierellia</taxon>
        <taxon>Tissierellales</taxon>
        <taxon>Tissierellaceae</taxon>
        <taxon>Paratissierella</taxon>
    </lineage>
</organism>
<evidence type="ECO:0000256" key="9">
    <source>
        <dbReference type="SAM" id="MobiDB-lite"/>
    </source>
</evidence>
<protein>
    <submittedName>
        <fullName evidence="13">ABC transporter ATP-binding protein</fullName>
    </submittedName>
</protein>
<dbReference type="EMBL" id="JACRTG010000008">
    <property type="protein sequence ID" value="MBC8587167.1"/>
    <property type="molecule type" value="Genomic_DNA"/>
</dbReference>
<dbReference type="Proteomes" id="UP000601171">
    <property type="component" value="Unassembled WGS sequence"/>
</dbReference>
<dbReference type="Pfam" id="PF00005">
    <property type="entry name" value="ABC_tran"/>
    <property type="match status" value="1"/>
</dbReference>
<dbReference type="FunFam" id="3.40.50.300:FF:000287">
    <property type="entry name" value="Multidrug ABC transporter ATP-binding protein"/>
    <property type="match status" value="1"/>
</dbReference>
<evidence type="ECO:0000259" key="12">
    <source>
        <dbReference type="PROSITE" id="PS50929"/>
    </source>
</evidence>
<dbReference type="AlphaFoldDB" id="A0A926EV74"/>
<feature type="transmembrane region" description="Helical" evidence="10">
    <location>
        <begin position="193"/>
        <end position="210"/>
    </location>
</feature>
<dbReference type="GO" id="GO:0016887">
    <property type="term" value="F:ATP hydrolysis activity"/>
    <property type="evidence" value="ECO:0007669"/>
    <property type="project" value="InterPro"/>
</dbReference>
<evidence type="ECO:0000256" key="10">
    <source>
        <dbReference type="SAM" id="Phobius"/>
    </source>
</evidence>
<dbReference type="Gene3D" id="3.40.50.300">
    <property type="entry name" value="P-loop containing nucleotide triphosphate hydrolases"/>
    <property type="match status" value="1"/>
</dbReference>
<dbReference type="InterPro" id="IPR011527">
    <property type="entry name" value="ABC1_TM_dom"/>
</dbReference>
<dbReference type="PROSITE" id="PS00211">
    <property type="entry name" value="ABC_TRANSPORTER_1"/>
    <property type="match status" value="1"/>
</dbReference>
<evidence type="ECO:0000256" key="7">
    <source>
        <dbReference type="ARBA" id="ARBA00022989"/>
    </source>
</evidence>
<dbReference type="GO" id="GO:0015421">
    <property type="term" value="F:ABC-type oligopeptide transporter activity"/>
    <property type="evidence" value="ECO:0007669"/>
    <property type="project" value="TreeGrafter"/>
</dbReference>
<accession>A0A926EV74</accession>
<feature type="transmembrane region" description="Helical" evidence="10">
    <location>
        <begin position="48"/>
        <end position="70"/>
    </location>
</feature>
<dbReference type="FunFam" id="1.20.1560.10:FF:000011">
    <property type="entry name" value="Multidrug ABC transporter ATP-binding protein"/>
    <property type="match status" value="1"/>
</dbReference>
<dbReference type="SUPFAM" id="SSF52540">
    <property type="entry name" value="P-loop containing nucleoside triphosphate hydrolases"/>
    <property type="match status" value="1"/>
</dbReference>
<dbReference type="GO" id="GO:0005524">
    <property type="term" value="F:ATP binding"/>
    <property type="evidence" value="ECO:0007669"/>
    <property type="project" value="UniProtKB-KW"/>
</dbReference>
<feature type="domain" description="ABC transporter" evidence="11">
    <location>
        <begin position="368"/>
        <end position="602"/>
    </location>
</feature>
<dbReference type="InterPro" id="IPR027417">
    <property type="entry name" value="P-loop_NTPase"/>
</dbReference>
<evidence type="ECO:0000313" key="14">
    <source>
        <dbReference type="Proteomes" id="UP000601171"/>
    </source>
</evidence>
<keyword evidence="4 10" id="KW-0812">Transmembrane</keyword>
<keyword evidence="3" id="KW-1003">Cell membrane</keyword>
<dbReference type="PANTHER" id="PTHR43394">
    <property type="entry name" value="ATP-DEPENDENT PERMEASE MDL1, MITOCHONDRIAL"/>
    <property type="match status" value="1"/>
</dbReference>
<evidence type="ECO:0000256" key="8">
    <source>
        <dbReference type="ARBA" id="ARBA00023136"/>
    </source>
</evidence>
<name>A0A926EV74_9FIRM</name>
<dbReference type="Pfam" id="PF00664">
    <property type="entry name" value="ABC_membrane"/>
    <property type="match status" value="1"/>
</dbReference>
<keyword evidence="5" id="KW-0547">Nucleotide-binding</keyword>
<dbReference type="PROSITE" id="PS50929">
    <property type="entry name" value="ABC_TM1F"/>
    <property type="match status" value="1"/>
</dbReference>
<dbReference type="InterPro" id="IPR039421">
    <property type="entry name" value="Type_1_exporter"/>
</dbReference>
<evidence type="ECO:0000256" key="1">
    <source>
        <dbReference type="ARBA" id="ARBA00004651"/>
    </source>
</evidence>
<dbReference type="InterPro" id="IPR036640">
    <property type="entry name" value="ABC1_TM_sf"/>
</dbReference>
<feature type="region of interest" description="Disordered" evidence="9">
    <location>
        <begin position="1"/>
        <end position="20"/>
    </location>
</feature>